<evidence type="ECO:0000256" key="6">
    <source>
        <dbReference type="ARBA" id="ARBA00022692"/>
    </source>
</evidence>
<dbReference type="GO" id="GO:0071978">
    <property type="term" value="P:bacterial-type flagellum-dependent swarming motility"/>
    <property type="evidence" value="ECO:0007669"/>
    <property type="project" value="TreeGrafter"/>
</dbReference>
<evidence type="ECO:0000256" key="10">
    <source>
        <dbReference type="RuleBase" id="RU364125"/>
    </source>
</evidence>
<reference evidence="11 12" key="1">
    <citation type="submission" date="2017-02" db="EMBL/GenBank/DDBJ databases">
        <title>Genomic diversity within the haloalkaliphilic genus Thioalkalivibrio.</title>
        <authorList>
            <person name="Ahn A.-C."/>
            <person name="Meier-Kolthoff J."/>
            <person name="Overmars L."/>
            <person name="Richter M."/>
            <person name="Woyke T."/>
            <person name="Sorokin D.Y."/>
            <person name="Muyzer G."/>
        </authorList>
    </citation>
    <scope>NUCLEOTIDE SEQUENCE [LARGE SCALE GENOMIC DNA]</scope>
    <source>
        <strain evidence="11 12">ALJD</strain>
    </source>
</reference>
<dbReference type="EMBL" id="MVBK01000029">
    <property type="protein sequence ID" value="OOG26196.1"/>
    <property type="molecule type" value="Genomic_DNA"/>
</dbReference>
<evidence type="ECO:0000256" key="1">
    <source>
        <dbReference type="ARBA" id="ARBA00002254"/>
    </source>
</evidence>
<comment type="caution">
    <text evidence="11">The sequence shown here is derived from an EMBL/GenBank/DDBJ whole genome shotgun (WGS) entry which is preliminary data.</text>
</comment>
<comment type="function">
    <text evidence="1 10">Controls the rotational direction of flagella during chemotaxis.</text>
</comment>
<evidence type="ECO:0000313" key="11">
    <source>
        <dbReference type="EMBL" id="OOG26196.1"/>
    </source>
</evidence>
<organism evidence="11 12">
    <name type="scientific">Thioalkalivibrio denitrificans</name>
    <dbReference type="NCBI Taxonomy" id="108003"/>
    <lineage>
        <taxon>Bacteria</taxon>
        <taxon>Pseudomonadati</taxon>
        <taxon>Pseudomonadota</taxon>
        <taxon>Gammaproteobacteria</taxon>
        <taxon>Chromatiales</taxon>
        <taxon>Ectothiorhodospiraceae</taxon>
        <taxon>Thioalkalivibrio</taxon>
    </lineage>
</organism>
<sequence>MADTDDLDLNVEEAPKPKRGKLWLIIALVIVLGAGVAGGLVFVASGEGEEAAEAAPEPLKAPVYKEIDPPLVVNFQGPSRIRYVQVGMVISSTDKRTLDAVDRHMPVIRNNLIMLLSDKTYEELNSREGKERTRQEVLDNVRQVLFERTGEANIDAVYFTSFVMQ</sequence>
<dbReference type="GO" id="GO:0005886">
    <property type="term" value="C:plasma membrane"/>
    <property type="evidence" value="ECO:0007669"/>
    <property type="project" value="UniProtKB-SubCell"/>
</dbReference>
<keyword evidence="8 10" id="KW-1133">Transmembrane helix</keyword>
<keyword evidence="11" id="KW-0969">Cilium</keyword>
<evidence type="ECO:0000256" key="2">
    <source>
        <dbReference type="ARBA" id="ARBA00004162"/>
    </source>
</evidence>
<comment type="subcellular location">
    <subcellularLocation>
        <location evidence="10">Cell inner membrane</location>
    </subcellularLocation>
    <subcellularLocation>
        <location evidence="2">Cell membrane</location>
        <topology evidence="2">Single-pass membrane protein</topology>
    </subcellularLocation>
</comment>
<keyword evidence="6 10" id="KW-0812">Transmembrane</keyword>
<proteinExistence type="inferred from homology"/>
<evidence type="ECO:0000256" key="4">
    <source>
        <dbReference type="ARBA" id="ARBA00022475"/>
    </source>
</evidence>
<keyword evidence="9 10" id="KW-0472">Membrane</keyword>
<name>A0A1V3NN68_9GAMM</name>
<evidence type="ECO:0000256" key="9">
    <source>
        <dbReference type="ARBA" id="ARBA00023136"/>
    </source>
</evidence>
<evidence type="ECO:0000256" key="8">
    <source>
        <dbReference type="ARBA" id="ARBA00022989"/>
    </source>
</evidence>
<dbReference type="OrthoDB" id="5616092at2"/>
<dbReference type="PANTHER" id="PTHR35091">
    <property type="entry name" value="FLAGELLAR PROTEIN FLIL"/>
    <property type="match status" value="1"/>
</dbReference>
<gene>
    <name evidence="11" type="ORF">B1C78_05155</name>
</gene>
<dbReference type="GO" id="GO:0006935">
    <property type="term" value="P:chemotaxis"/>
    <property type="evidence" value="ECO:0007669"/>
    <property type="project" value="UniProtKB-KW"/>
</dbReference>
<dbReference type="AlphaFoldDB" id="A0A1V3NN68"/>
<protein>
    <recommendedName>
        <fullName evidence="10">Flagellar protein FliL</fullName>
    </recommendedName>
</protein>
<keyword evidence="11" id="KW-0966">Cell projection</keyword>
<dbReference type="STRING" id="108003.B1C78_05155"/>
<dbReference type="GO" id="GO:0009425">
    <property type="term" value="C:bacterial-type flagellum basal body"/>
    <property type="evidence" value="ECO:0007669"/>
    <property type="project" value="InterPro"/>
</dbReference>
<keyword evidence="10" id="KW-0997">Cell inner membrane</keyword>
<comment type="similarity">
    <text evidence="3 10">Belongs to the FliL family.</text>
</comment>
<evidence type="ECO:0000256" key="7">
    <source>
        <dbReference type="ARBA" id="ARBA00022779"/>
    </source>
</evidence>
<evidence type="ECO:0000256" key="5">
    <source>
        <dbReference type="ARBA" id="ARBA00022500"/>
    </source>
</evidence>
<dbReference type="Proteomes" id="UP000189462">
    <property type="component" value="Unassembled WGS sequence"/>
</dbReference>
<keyword evidence="4" id="KW-1003">Cell membrane</keyword>
<dbReference type="RefSeq" id="WP_077278074.1">
    <property type="nucleotide sequence ID" value="NZ_MVBK01000029.1"/>
</dbReference>
<feature type="transmembrane region" description="Helical" evidence="10">
    <location>
        <begin position="22"/>
        <end position="44"/>
    </location>
</feature>
<keyword evidence="12" id="KW-1185">Reference proteome</keyword>
<keyword evidence="5 10" id="KW-0145">Chemotaxis</keyword>
<dbReference type="InterPro" id="IPR005503">
    <property type="entry name" value="FliL"/>
</dbReference>
<evidence type="ECO:0000313" key="12">
    <source>
        <dbReference type="Proteomes" id="UP000189462"/>
    </source>
</evidence>
<evidence type="ECO:0000256" key="3">
    <source>
        <dbReference type="ARBA" id="ARBA00008281"/>
    </source>
</evidence>
<keyword evidence="11" id="KW-0282">Flagellum</keyword>
<dbReference type="PANTHER" id="PTHR35091:SF2">
    <property type="entry name" value="FLAGELLAR PROTEIN FLIL"/>
    <property type="match status" value="1"/>
</dbReference>
<keyword evidence="7 10" id="KW-0283">Flagellar rotation</keyword>
<accession>A0A1V3NN68</accession>
<dbReference type="Pfam" id="PF03748">
    <property type="entry name" value="FliL"/>
    <property type="match status" value="1"/>
</dbReference>